<evidence type="ECO:0000256" key="3">
    <source>
        <dbReference type="ARBA" id="ARBA00023274"/>
    </source>
</evidence>
<evidence type="ECO:0000313" key="5">
    <source>
        <dbReference type="EMBL" id="GFR46318.1"/>
    </source>
</evidence>
<dbReference type="AlphaFoldDB" id="A0AAD3DR38"/>
<keyword evidence="4" id="KW-0732">Signal</keyword>
<keyword evidence="2" id="KW-0689">Ribosomal protein</keyword>
<dbReference type="Pfam" id="PF01165">
    <property type="entry name" value="Ribosomal_S21"/>
    <property type="match status" value="1"/>
</dbReference>
<keyword evidence="3" id="KW-0687">Ribonucleoprotein</keyword>
<feature type="signal peptide" evidence="4">
    <location>
        <begin position="1"/>
        <end position="16"/>
    </location>
</feature>
<protein>
    <recommendedName>
        <fullName evidence="7">Mitochondrial ribosomal protein S21</fullName>
    </recommendedName>
</protein>
<dbReference type="EMBL" id="BMAR01000013">
    <property type="protein sequence ID" value="GFR46318.1"/>
    <property type="molecule type" value="Genomic_DNA"/>
</dbReference>
<dbReference type="InterPro" id="IPR001911">
    <property type="entry name" value="Ribosomal_bS21"/>
</dbReference>
<evidence type="ECO:0000313" key="6">
    <source>
        <dbReference type="Proteomes" id="UP001054857"/>
    </source>
</evidence>
<name>A0AAD3DR38_9CHLO</name>
<dbReference type="GO" id="GO:0006412">
    <property type="term" value="P:translation"/>
    <property type="evidence" value="ECO:0007669"/>
    <property type="project" value="InterPro"/>
</dbReference>
<evidence type="ECO:0000256" key="4">
    <source>
        <dbReference type="SAM" id="SignalP"/>
    </source>
</evidence>
<evidence type="ECO:0000256" key="1">
    <source>
        <dbReference type="ARBA" id="ARBA00006640"/>
    </source>
</evidence>
<reference evidence="5 6" key="1">
    <citation type="journal article" date="2021" name="Sci. Rep.">
        <title>Genome sequencing of the multicellular alga Astrephomene provides insights into convergent evolution of germ-soma differentiation.</title>
        <authorList>
            <person name="Yamashita S."/>
            <person name="Yamamoto K."/>
            <person name="Matsuzaki R."/>
            <person name="Suzuki S."/>
            <person name="Yamaguchi H."/>
            <person name="Hirooka S."/>
            <person name="Minakuchi Y."/>
            <person name="Miyagishima S."/>
            <person name="Kawachi M."/>
            <person name="Toyoda A."/>
            <person name="Nozaki H."/>
        </authorList>
    </citation>
    <scope>NUCLEOTIDE SEQUENCE [LARGE SCALE GENOMIC DNA]</scope>
    <source>
        <strain evidence="5 6">NIES-4017</strain>
    </source>
</reference>
<feature type="chain" id="PRO_5042195939" description="Mitochondrial ribosomal protein S21" evidence="4">
    <location>
        <begin position="17"/>
        <end position="113"/>
    </location>
</feature>
<proteinExistence type="inferred from homology"/>
<dbReference type="Proteomes" id="UP001054857">
    <property type="component" value="Unassembled WGS sequence"/>
</dbReference>
<keyword evidence="6" id="KW-1185">Reference proteome</keyword>
<evidence type="ECO:0000256" key="2">
    <source>
        <dbReference type="ARBA" id="ARBA00022980"/>
    </source>
</evidence>
<dbReference type="GO" id="GO:1990904">
    <property type="term" value="C:ribonucleoprotein complex"/>
    <property type="evidence" value="ECO:0007669"/>
    <property type="project" value="UniProtKB-KW"/>
</dbReference>
<comment type="similarity">
    <text evidence="1">Belongs to the bacterial ribosomal protein bS21 family.</text>
</comment>
<sequence length="113" mass="12604">MSGVLLRACGLGLTGAASTSAISKLQNAFVTAGSSYRNMAVYVEVKENRVQQALSELNRLRNDAGLPDELRKRRYYINGSDARFLRDKNAYKHAVGAVVVERIKWVMRRKGTK</sequence>
<evidence type="ECO:0008006" key="7">
    <source>
        <dbReference type="Google" id="ProtNLM"/>
    </source>
</evidence>
<dbReference type="GO" id="GO:0005840">
    <property type="term" value="C:ribosome"/>
    <property type="evidence" value="ECO:0007669"/>
    <property type="project" value="UniProtKB-KW"/>
</dbReference>
<dbReference type="GO" id="GO:0003735">
    <property type="term" value="F:structural constituent of ribosome"/>
    <property type="evidence" value="ECO:0007669"/>
    <property type="project" value="InterPro"/>
</dbReference>
<accession>A0AAD3DR38</accession>
<comment type="caution">
    <text evidence="5">The sequence shown here is derived from an EMBL/GenBank/DDBJ whole genome shotgun (WGS) entry which is preliminary data.</text>
</comment>
<gene>
    <name evidence="5" type="ORF">Agub_g7883</name>
</gene>
<organism evidence="5 6">
    <name type="scientific">Astrephomene gubernaculifera</name>
    <dbReference type="NCBI Taxonomy" id="47775"/>
    <lineage>
        <taxon>Eukaryota</taxon>
        <taxon>Viridiplantae</taxon>
        <taxon>Chlorophyta</taxon>
        <taxon>core chlorophytes</taxon>
        <taxon>Chlorophyceae</taxon>
        <taxon>CS clade</taxon>
        <taxon>Chlamydomonadales</taxon>
        <taxon>Astrephomenaceae</taxon>
        <taxon>Astrephomene</taxon>
    </lineage>
</organism>